<evidence type="ECO:0000313" key="1">
    <source>
        <dbReference type="EMBL" id="CAG8845238.1"/>
    </source>
</evidence>
<evidence type="ECO:0000313" key="2">
    <source>
        <dbReference type="Proteomes" id="UP000789901"/>
    </source>
</evidence>
<feature type="non-terminal residue" evidence="1">
    <location>
        <position position="1"/>
    </location>
</feature>
<sequence length="573" mass="65958">SDSEMHYQNSNSETITANPAVLQSCILSSFVISHPPITRDGQTYTLENYLNTFLYPASQLNSSIEDLKYAIYSRTNIYEKDGKPAFPQIDFTEFRMNSSDQIFCKLDFDSFLLNTTDLSIIERPIQFFCFTNFKLVNIPHFQLGQFGELGLFKILIFFPKMYTFGSRKKTFLTDENLANWYDDIFFPSIISQQDSTPDIIHHYPSTFKAYKLKSKKDSGYFFHHPYGLSPTILINLTNSMRSKINIGIEFVSNDLITPNSIYWSRNSATDLLSATGTTFTTNVSRSRIDNWLHTYDIAGAAGEAKEPGIQNKIFYTQAYHVEKEAFSASKSTLLQELNEKDAKNNSLKVNKACKATIIILNEIINTRFGARLEYRIGFDITKQVLTIIQLKLNSFLDTNPFYIIPTHLVSKVKIAKLNIFLNLYNRSFNSLIQSPQLSIFNNETFRICLLILMKTINQSFDALPNTKKYFGDSSIDNSKNTGTLEIHSIMRQSNTAWLLSEIFNIDDYSTIITSQYFQQNQQPTNINNDDKNDIDPEIKEKIRRLVAIITSETNYNNEMVELVEFIWTQFIID</sequence>
<accession>A0ABN7X0U1</accession>
<keyword evidence="2" id="KW-1185">Reference proteome</keyword>
<protein>
    <submittedName>
        <fullName evidence="1">24089_t:CDS:1</fullName>
    </submittedName>
</protein>
<gene>
    <name evidence="1" type="ORF">GMARGA_LOCUS37528</name>
</gene>
<dbReference type="Proteomes" id="UP000789901">
    <property type="component" value="Unassembled WGS sequence"/>
</dbReference>
<proteinExistence type="predicted"/>
<reference evidence="1 2" key="1">
    <citation type="submission" date="2021-06" db="EMBL/GenBank/DDBJ databases">
        <authorList>
            <person name="Kallberg Y."/>
            <person name="Tangrot J."/>
            <person name="Rosling A."/>
        </authorList>
    </citation>
    <scope>NUCLEOTIDE SEQUENCE [LARGE SCALE GENOMIC DNA]</scope>
    <source>
        <strain evidence="1 2">120-4 pot B 10/14</strain>
    </source>
</reference>
<comment type="caution">
    <text evidence="1">The sequence shown here is derived from an EMBL/GenBank/DDBJ whole genome shotgun (WGS) entry which is preliminary data.</text>
</comment>
<feature type="non-terminal residue" evidence="1">
    <location>
        <position position="573"/>
    </location>
</feature>
<organism evidence="1 2">
    <name type="scientific">Gigaspora margarita</name>
    <dbReference type="NCBI Taxonomy" id="4874"/>
    <lineage>
        <taxon>Eukaryota</taxon>
        <taxon>Fungi</taxon>
        <taxon>Fungi incertae sedis</taxon>
        <taxon>Mucoromycota</taxon>
        <taxon>Glomeromycotina</taxon>
        <taxon>Glomeromycetes</taxon>
        <taxon>Diversisporales</taxon>
        <taxon>Gigasporaceae</taxon>
        <taxon>Gigaspora</taxon>
    </lineage>
</organism>
<dbReference type="EMBL" id="CAJVQB010078763">
    <property type="protein sequence ID" value="CAG8845238.1"/>
    <property type="molecule type" value="Genomic_DNA"/>
</dbReference>
<name>A0ABN7X0U1_GIGMA</name>